<feature type="binding site" description="covalent" evidence="13">
    <location>
        <position position="92"/>
    </location>
    <ligand>
        <name>heme c</name>
        <dbReference type="ChEBI" id="CHEBI:61717"/>
        <label>1</label>
    </ligand>
</feature>
<dbReference type="Proteomes" id="UP000011864">
    <property type="component" value="Chromosome"/>
</dbReference>
<evidence type="ECO:0000313" key="17">
    <source>
        <dbReference type="Proteomes" id="UP000011864"/>
    </source>
</evidence>
<dbReference type="InterPro" id="IPR051395">
    <property type="entry name" value="Cytochrome_c_Peroxidase/MauG"/>
</dbReference>
<evidence type="ECO:0000256" key="2">
    <source>
        <dbReference type="ARBA" id="ARBA00004856"/>
    </source>
</evidence>
<protein>
    <recommendedName>
        <fullName evidence="12">Methylamine utilization protein MauG</fullName>
    </recommendedName>
</protein>
<keyword evidence="5 14" id="KW-0479">Metal-binding</keyword>
<dbReference type="AlphaFoldDB" id="K7AGW7"/>
<evidence type="ECO:0000256" key="6">
    <source>
        <dbReference type="ARBA" id="ARBA00022729"/>
    </source>
</evidence>
<evidence type="ECO:0000256" key="10">
    <source>
        <dbReference type="ARBA" id="ARBA00023004"/>
    </source>
</evidence>
<feature type="binding site" description="covalent" evidence="13">
    <location>
        <position position="237"/>
    </location>
    <ligand>
        <name>heme c</name>
        <dbReference type="ChEBI" id="CHEBI:61717"/>
        <label>2</label>
    </ligand>
</feature>
<keyword evidence="4 13" id="KW-0349">Heme</keyword>
<dbReference type="GO" id="GO:0042597">
    <property type="term" value="C:periplasmic space"/>
    <property type="evidence" value="ECO:0007669"/>
    <property type="project" value="UniProtKB-SubCell"/>
</dbReference>
<dbReference type="GO" id="GO:0020037">
    <property type="term" value="F:heme binding"/>
    <property type="evidence" value="ECO:0007669"/>
    <property type="project" value="InterPro"/>
</dbReference>
<dbReference type="PANTHER" id="PTHR30600:SF10">
    <property type="entry name" value="BLL6722 PROTEIN"/>
    <property type="match status" value="1"/>
</dbReference>
<comment type="subcellular location">
    <subcellularLocation>
        <location evidence="1">Periplasm</location>
    </subcellularLocation>
</comment>
<sequence>MSKIGALIVCLLAIILIAVVSKIPLSIVDTYRGPQEHWPKPTIDEGVDFSPLGALPKEAHFPDHNPYTKAKETLGRQLFFDRRMSQSEQVSCASCHDPELGWADGKRKAIGHNRLLHNLNTPSIINSAWLNSVYRNGRAESLEAQIIETWQNPVEMAAHLPTAVARITSIKGYPPMFQEAFGTKEVSVVHISKAIATFMRQVTLTNTTFDKFMRGERAAFKDDEIKGLHLFRTKARCANCHNGDLLSDGKFHHLGSSFHNVGEFQGRYRVTKQAENVGAFRTPGLRGFAETSPYLHNGLIKDLDTLLHVYNSGWWQNSELVNKGNNIPTATLSEHIRTLGLSEQERLQLKAFLGTLKGEAFWIEQPPELK</sequence>
<organism evidence="16 17">
    <name type="scientific">Paraglaciecola psychrophila 170</name>
    <dbReference type="NCBI Taxonomy" id="1129794"/>
    <lineage>
        <taxon>Bacteria</taxon>
        <taxon>Pseudomonadati</taxon>
        <taxon>Pseudomonadota</taxon>
        <taxon>Gammaproteobacteria</taxon>
        <taxon>Alteromonadales</taxon>
        <taxon>Alteromonadaceae</taxon>
        <taxon>Paraglaciecola</taxon>
    </lineage>
</organism>
<keyword evidence="8" id="KW-0249">Electron transport</keyword>
<dbReference type="eggNOG" id="COG1858">
    <property type="taxonomic scope" value="Bacteria"/>
</dbReference>
<dbReference type="InterPro" id="IPR009056">
    <property type="entry name" value="Cyt_c-like_dom"/>
</dbReference>
<feature type="domain" description="Cytochrome c" evidence="15">
    <location>
        <begin position="222"/>
        <end position="357"/>
    </location>
</feature>
<dbReference type="GO" id="GO:0046872">
    <property type="term" value="F:metal ion binding"/>
    <property type="evidence" value="ECO:0007669"/>
    <property type="project" value="UniProtKB-KW"/>
</dbReference>
<keyword evidence="10 14" id="KW-0408">Iron</keyword>
<dbReference type="GO" id="GO:0004130">
    <property type="term" value="F:cytochrome-c peroxidase activity"/>
    <property type="evidence" value="ECO:0007669"/>
    <property type="project" value="TreeGrafter"/>
</dbReference>
<dbReference type="KEGG" id="gps:C427_4692"/>
<evidence type="ECO:0000256" key="1">
    <source>
        <dbReference type="ARBA" id="ARBA00004418"/>
    </source>
</evidence>
<dbReference type="FunFam" id="1.10.760.10:FF:000019">
    <property type="entry name" value="Di-heme cytochrome C peroxidase"/>
    <property type="match status" value="1"/>
</dbReference>
<reference evidence="16 17" key="1">
    <citation type="journal article" date="2013" name="Genome Announc.">
        <title>Complete Genome Sequence of Glaciecola psychrophila Strain 170T.</title>
        <authorList>
            <person name="Yin J."/>
            <person name="Chen J."/>
            <person name="Liu G."/>
            <person name="Yu Y."/>
            <person name="Song L."/>
            <person name="Wang X."/>
            <person name="Qu X."/>
        </authorList>
    </citation>
    <scope>NUCLEOTIDE SEQUENCE [LARGE SCALE GENOMIC DNA]</scope>
    <source>
        <strain evidence="16 17">170</strain>
    </source>
</reference>
<dbReference type="RefSeq" id="WP_007642344.1">
    <property type="nucleotide sequence ID" value="NC_020514.1"/>
</dbReference>
<dbReference type="OrthoDB" id="9805202at2"/>
<comment type="pathway">
    <text evidence="2">One-carbon metabolism; methylamine degradation.</text>
</comment>
<feature type="binding site" description="axial binding residue" evidence="14">
    <location>
        <position position="241"/>
    </location>
    <ligand>
        <name>heme c</name>
        <dbReference type="ChEBI" id="CHEBI:61717"/>
        <label>2</label>
    </ligand>
    <ligandPart>
        <name>Fe</name>
        <dbReference type="ChEBI" id="CHEBI:18248"/>
    </ligandPart>
</feature>
<comment type="cofactor">
    <cofactor evidence="13">
        <name>heme</name>
        <dbReference type="ChEBI" id="CHEBI:30413"/>
    </cofactor>
    <text evidence="13">Binds 2 heme groups.</text>
</comment>
<comment type="function">
    <text evidence="11">Involved in methylamine metabolism. Essential for the maturation of the beta subunit of MADH, presumably via a step in the biosynthesis of tryptophan tryptophylquinone (TTQ), the cofactor of MADH.</text>
</comment>
<evidence type="ECO:0000313" key="16">
    <source>
        <dbReference type="EMBL" id="AGH46791.1"/>
    </source>
</evidence>
<keyword evidence="3" id="KW-0813">Transport</keyword>
<evidence type="ECO:0000259" key="15">
    <source>
        <dbReference type="PROSITE" id="PS51007"/>
    </source>
</evidence>
<dbReference type="Pfam" id="PF03150">
    <property type="entry name" value="CCP_MauG"/>
    <property type="match status" value="1"/>
</dbReference>
<dbReference type="STRING" id="1129794.C427_4692"/>
<evidence type="ECO:0000256" key="13">
    <source>
        <dbReference type="PIRSR" id="PIRSR000294-1"/>
    </source>
</evidence>
<keyword evidence="7" id="KW-0574">Periplasm</keyword>
<evidence type="ECO:0000256" key="11">
    <source>
        <dbReference type="ARBA" id="ARBA00058991"/>
    </source>
</evidence>
<dbReference type="SUPFAM" id="SSF46626">
    <property type="entry name" value="Cytochrome c"/>
    <property type="match status" value="2"/>
</dbReference>
<dbReference type="GO" id="GO:0009055">
    <property type="term" value="F:electron transfer activity"/>
    <property type="evidence" value="ECO:0007669"/>
    <property type="project" value="InterPro"/>
</dbReference>
<accession>K7AGW7</accession>
<dbReference type="HOGENOM" id="CLU_034652_3_2_6"/>
<evidence type="ECO:0000256" key="3">
    <source>
        <dbReference type="ARBA" id="ARBA00022448"/>
    </source>
</evidence>
<dbReference type="InterPro" id="IPR004852">
    <property type="entry name" value="Di-haem_cyt_c_peroxidsae"/>
</dbReference>
<evidence type="ECO:0000256" key="9">
    <source>
        <dbReference type="ARBA" id="ARBA00023002"/>
    </source>
</evidence>
<evidence type="ECO:0000256" key="7">
    <source>
        <dbReference type="ARBA" id="ARBA00022764"/>
    </source>
</evidence>
<feature type="binding site" description="covalent" evidence="13">
    <location>
        <position position="95"/>
    </location>
    <ligand>
        <name>heme c</name>
        <dbReference type="ChEBI" id="CHEBI:61717"/>
        <label>1</label>
    </ligand>
</feature>
<keyword evidence="17" id="KW-1185">Reference proteome</keyword>
<dbReference type="InterPro" id="IPR026259">
    <property type="entry name" value="MauG/Cytc_peroxidase"/>
</dbReference>
<dbReference type="InterPro" id="IPR036909">
    <property type="entry name" value="Cyt_c-like_dom_sf"/>
</dbReference>
<keyword evidence="9" id="KW-0560">Oxidoreductase</keyword>
<evidence type="ECO:0000256" key="5">
    <source>
        <dbReference type="ARBA" id="ARBA00022723"/>
    </source>
</evidence>
<feature type="binding site" description="axial binding residue" evidence="14">
    <location>
        <position position="112"/>
    </location>
    <ligand>
        <name>heme c</name>
        <dbReference type="ChEBI" id="CHEBI:61717"/>
        <label>1</label>
    </ligand>
    <ligandPart>
        <name>Fe</name>
        <dbReference type="ChEBI" id="CHEBI:18248"/>
    </ligandPart>
</feature>
<dbReference type="Gene3D" id="1.10.760.10">
    <property type="entry name" value="Cytochrome c-like domain"/>
    <property type="match status" value="2"/>
</dbReference>
<evidence type="ECO:0000256" key="8">
    <source>
        <dbReference type="ARBA" id="ARBA00022982"/>
    </source>
</evidence>
<dbReference type="PIRSF" id="PIRSF000294">
    <property type="entry name" value="Cytochrome-c_peroxidase"/>
    <property type="match status" value="1"/>
</dbReference>
<feature type="binding site" description="covalent" evidence="13">
    <location>
        <position position="240"/>
    </location>
    <ligand>
        <name>heme c</name>
        <dbReference type="ChEBI" id="CHEBI:61717"/>
        <label>2</label>
    </ligand>
</feature>
<evidence type="ECO:0000256" key="14">
    <source>
        <dbReference type="PIRSR" id="PIRSR000294-2"/>
    </source>
</evidence>
<gene>
    <name evidence="16" type="ORF">C427_4692</name>
</gene>
<feature type="domain" description="Cytochrome c" evidence="15">
    <location>
        <begin position="70"/>
        <end position="171"/>
    </location>
</feature>
<dbReference type="PANTHER" id="PTHR30600">
    <property type="entry name" value="CYTOCHROME C PEROXIDASE-RELATED"/>
    <property type="match status" value="1"/>
</dbReference>
<dbReference type="EMBL" id="CP003837">
    <property type="protein sequence ID" value="AGH46791.1"/>
    <property type="molecule type" value="Genomic_DNA"/>
</dbReference>
<keyword evidence="6" id="KW-0732">Signal</keyword>
<proteinExistence type="predicted"/>
<evidence type="ECO:0000256" key="12">
    <source>
        <dbReference type="ARBA" id="ARBA00073576"/>
    </source>
</evidence>
<dbReference type="PATRIC" id="fig|1129794.4.peg.4672"/>
<evidence type="ECO:0000256" key="4">
    <source>
        <dbReference type="ARBA" id="ARBA00022617"/>
    </source>
</evidence>
<comment type="PTM">
    <text evidence="13">Binds 2 heme groups per subunit.</text>
</comment>
<feature type="binding site" description="axial binding residue" evidence="14">
    <location>
        <position position="96"/>
    </location>
    <ligand>
        <name>heme c</name>
        <dbReference type="ChEBI" id="CHEBI:61717"/>
        <label>1</label>
    </ligand>
    <ligandPart>
        <name>Fe</name>
        <dbReference type="ChEBI" id="CHEBI:18248"/>
    </ligandPart>
</feature>
<dbReference type="PROSITE" id="PS51007">
    <property type="entry name" value="CYTC"/>
    <property type="match status" value="2"/>
</dbReference>
<name>K7AGW7_9ALTE</name>